<protein>
    <submittedName>
        <fullName evidence="1 2">Uncharacterized protein</fullName>
    </submittedName>
</protein>
<dbReference type="EnsemblFungi" id="PTTG_31092-t43_1">
    <property type="protein sequence ID" value="PTTG_31092-t43_1-p1"/>
    <property type="gene ID" value="PTTG_31092"/>
</dbReference>
<name>A0A180FWH1_PUCT1</name>
<dbReference type="AlphaFoldDB" id="A0A180FWH1"/>
<dbReference type="EMBL" id="ADAS02012786">
    <property type="protein sequence ID" value="OAV84751.1"/>
    <property type="molecule type" value="Genomic_DNA"/>
</dbReference>
<dbReference type="OrthoDB" id="2506005at2759"/>
<feature type="non-terminal residue" evidence="1">
    <location>
        <position position="1"/>
    </location>
</feature>
<sequence>LKYILEPTGAGLNGAAAEAVGKKHAETIDFLFQFISEGVFKTVVNTDNAEDPHRVWMSILNRFASASVNNKGRVWLKFMRYEYRGTLKDFISDMQKMLNEISLVSLGVPDNVLSFSILAKLNEDMYNIVDNIIMNEVICKNPNAVLVKLQEVVYLEES</sequence>
<reference evidence="2 3" key="3">
    <citation type="journal article" date="2017" name="G3 (Bethesda)">
        <title>Comparative analysis highlights variable genome content of wheat rusts and divergence of the mating loci.</title>
        <authorList>
            <person name="Cuomo C.A."/>
            <person name="Bakkeren G."/>
            <person name="Khalil H.B."/>
            <person name="Panwar V."/>
            <person name="Joly D."/>
            <person name="Linning R."/>
            <person name="Sakthikumar S."/>
            <person name="Song X."/>
            <person name="Adiconis X."/>
            <person name="Fan L."/>
            <person name="Goldberg J.M."/>
            <person name="Levin J.Z."/>
            <person name="Young S."/>
            <person name="Zeng Q."/>
            <person name="Anikster Y."/>
            <person name="Bruce M."/>
            <person name="Wang M."/>
            <person name="Yin C."/>
            <person name="McCallum B."/>
            <person name="Szabo L.J."/>
            <person name="Hulbert S."/>
            <person name="Chen X."/>
            <person name="Fellers J.P."/>
        </authorList>
    </citation>
    <scope>NUCLEOTIDE SEQUENCE</scope>
    <source>
        <strain evidence="3">Isolate 1-1 / race 1 (BBBD)</strain>
        <strain evidence="2">isolate 1-1 / race 1 (BBBD)</strain>
    </source>
</reference>
<reference evidence="1" key="2">
    <citation type="submission" date="2016-05" db="EMBL/GenBank/DDBJ databases">
        <title>Comparative analysis highlights variable genome content of wheat rusts and divergence of the mating loci.</title>
        <authorList>
            <person name="Cuomo C.A."/>
            <person name="Bakkeren G."/>
            <person name="Szabo L."/>
            <person name="Khalil H."/>
            <person name="Joly D."/>
            <person name="Goldberg J."/>
            <person name="Young S."/>
            <person name="Zeng Q."/>
            <person name="Fellers J."/>
        </authorList>
    </citation>
    <scope>NUCLEOTIDE SEQUENCE [LARGE SCALE GENOMIC DNA]</scope>
    <source>
        <strain evidence="1">1-1 BBBD Race 1</strain>
    </source>
</reference>
<evidence type="ECO:0000313" key="2">
    <source>
        <dbReference type="EnsemblFungi" id="PTTG_31092-t43_1-p1"/>
    </source>
</evidence>
<keyword evidence="3" id="KW-1185">Reference proteome</keyword>
<reference evidence="1" key="1">
    <citation type="submission" date="2009-11" db="EMBL/GenBank/DDBJ databases">
        <authorList>
            <consortium name="The Broad Institute Genome Sequencing Platform"/>
            <person name="Ward D."/>
            <person name="Feldgarden M."/>
            <person name="Earl A."/>
            <person name="Young S.K."/>
            <person name="Zeng Q."/>
            <person name="Koehrsen M."/>
            <person name="Alvarado L."/>
            <person name="Berlin A."/>
            <person name="Bochicchio J."/>
            <person name="Borenstein D."/>
            <person name="Chapman S.B."/>
            <person name="Chen Z."/>
            <person name="Engels R."/>
            <person name="Freedman E."/>
            <person name="Gellesch M."/>
            <person name="Goldberg J."/>
            <person name="Griggs A."/>
            <person name="Gujja S."/>
            <person name="Heilman E."/>
            <person name="Heiman D."/>
            <person name="Hepburn T."/>
            <person name="Howarth C."/>
            <person name="Jen D."/>
            <person name="Larson L."/>
            <person name="Lewis B."/>
            <person name="Mehta T."/>
            <person name="Park D."/>
            <person name="Pearson M."/>
            <person name="Roberts A."/>
            <person name="Saif S."/>
            <person name="Shea T."/>
            <person name="Shenoy N."/>
            <person name="Sisk P."/>
            <person name="Stolte C."/>
            <person name="Sykes S."/>
            <person name="Thomson T."/>
            <person name="Walk T."/>
            <person name="White J."/>
            <person name="Yandava C."/>
            <person name="Izard J."/>
            <person name="Baranova O.V."/>
            <person name="Blanton J.M."/>
            <person name="Tanner A.C."/>
            <person name="Dewhirst F.E."/>
            <person name="Haas B."/>
            <person name="Nusbaum C."/>
            <person name="Birren B."/>
        </authorList>
    </citation>
    <scope>NUCLEOTIDE SEQUENCE [LARGE SCALE GENOMIC DNA]</scope>
    <source>
        <strain evidence="1">1-1 BBBD Race 1</strain>
    </source>
</reference>
<reference evidence="2" key="4">
    <citation type="submission" date="2025-05" db="UniProtKB">
        <authorList>
            <consortium name="EnsemblFungi"/>
        </authorList>
    </citation>
    <scope>IDENTIFICATION</scope>
    <source>
        <strain evidence="2">isolate 1-1 / race 1 (BBBD)</strain>
    </source>
</reference>
<evidence type="ECO:0000313" key="1">
    <source>
        <dbReference type="EMBL" id="OAV84751.1"/>
    </source>
</evidence>
<evidence type="ECO:0000313" key="3">
    <source>
        <dbReference type="Proteomes" id="UP000005240"/>
    </source>
</evidence>
<dbReference type="Proteomes" id="UP000005240">
    <property type="component" value="Unassembled WGS sequence"/>
</dbReference>
<proteinExistence type="predicted"/>
<gene>
    <name evidence="1" type="ORF">PTTG_31092</name>
</gene>
<accession>A0A180FWH1</accession>
<organism evidence="1">
    <name type="scientific">Puccinia triticina (isolate 1-1 / race 1 (BBBD))</name>
    <name type="common">Brown leaf rust fungus</name>
    <dbReference type="NCBI Taxonomy" id="630390"/>
    <lineage>
        <taxon>Eukaryota</taxon>
        <taxon>Fungi</taxon>
        <taxon>Dikarya</taxon>
        <taxon>Basidiomycota</taxon>
        <taxon>Pucciniomycotina</taxon>
        <taxon>Pucciniomycetes</taxon>
        <taxon>Pucciniales</taxon>
        <taxon>Pucciniaceae</taxon>
        <taxon>Puccinia</taxon>
    </lineage>
</organism>
<dbReference type="VEuPathDB" id="FungiDB:PTTG_31092"/>